<proteinExistence type="predicted"/>
<evidence type="ECO:0000256" key="1">
    <source>
        <dbReference type="ARBA" id="ARBA00004196"/>
    </source>
</evidence>
<dbReference type="PANTHER" id="PTHR42953:SF1">
    <property type="entry name" value="METAL-BINDING PROTEIN HI_0362-RELATED"/>
    <property type="match status" value="1"/>
</dbReference>
<dbReference type="EMBL" id="BAEE01000045">
    <property type="protein sequence ID" value="GAB09691.1"/>
    <property type="molecule type" value="Genomic_DNA"/>
</dbReference>
<comment type="caution">
    <text evidence="7">The sequence shown here is derived from an EMBL/GenBank/DDBJ whole genome shotgun (WGS) entry which is preliminary data.</text>
</comment>
<feature type="region of interest" description="Disordered" evidence="5">
    <location>
        <begin position="122"/>
        <end position="168"/>
    </location>
</feature>
<gene>
    <name evidence="7" type="ORF">GOARA_045_00450</name>
</gene>
<feature type="compositionally biased region" description="Basic and acidic residues" evidence="5">
    <location>
        <begin position="122"/>
        <end position="166"/>
    </location>
</feature>
<dbReference type="GO" id="GO:0046872">
    <property type="term" value="F:metal ion binding"/>
    <property type="evidence" value="ECO:0007669"/>
    <property type="project" value="UniProtKB-KW"/>
</dbReference>
<evidence type="ECO:0000313" key="7">
    <source>
        <dbReference type="EMBL" id="GAB09691.1"/>
    </source>
</evidence>
<evidence type="ECO:0000256" key="2">
    <source>
        <dbReference type="ARBA" id="ARBA00022448"/>
    </source>
</evidence>
<keyword evidence="3" id="KW-0479">Metal-binding</keyword>
<dbReference type="SUPFAM" id="SSF53807">
    <property type="entry name" value="Helical backbone' metal receptor"/>
    <property type="match status" value="1"/>
</dbReference>
<name>G7H1G6_9ACTN</name>
<feature type="signal peptide" evidence="6">
    <location>
        <begin position="1"/>
        <end position="28"/>
    </location>
</feature>
<accession>G7H1G6</accession>
<dbReference type="InterPro" id="IPR006127">
    <property type="entry name" value="ZnuA-like"/>
</dbReference>
<dbReference type="STRING" id="1073574.GOARA_045_00450"/>
<evidence type="ECO:0000256" key="5">
    <source>
        <dbReference type="SAM" id="MobiDB-lite"/>
    </source>
</evidence>
<dbReference type="InterPro" id="IPR050492">
    <property type="entry name" value="Bact_metal-bind_prot9"/>
</dbReference>
<evidence type="ECO:0000256" key="6">
    <source>
        <dbReference type="SAM" id="SignalP"/>
    </source>
</evidence>
<evidence type="ECO:0000313" key="8">
    <source>
        <dbReference type="Proteomes" id="UP000035088"/>
    </source>
</evidence>
<dbReference type="Pfam" id="PF01297">
    <property type="entry name" value="ZnuA"/>
    <property type="match status" value="1"/>
</dbReference>
<sequence>MRHPRRVVAATAASGLALVAVLSGCSGSGDSTVTRPYVVTSTNVWGSVAEAVVGDHGTVKSLYTSPDGDPHEFTPSAADSASVADADIVLINGGHYDEYLSKAKKSDSATVIDASELLGIKDDDHAGHAHGDEGHEDGDHEGGDHGHEAHGDDHGHEGHAHDDGSPNEHVFYNLTAVRKSADALANALAKRAPDHAADYRRNATDFGKQLDGLQGKLNAISAKHKGTKVAQTEPLAGYLIEAAGLVDASPRAFIMAVENGQSPSAADRAKLDDLLTSRIAKALIYNTQSADAVTAAVRTTAERSGVPLVTLTESLPAGVTTYVQWQGAQIDALAAALDK</sequence>
<feature type="chain" id="PRO_5038718380" evidence="6">
    <location>
        <begin position="29"/>
        <end position="339"/>
    </location>
</feature>
<evidence type="ECO:0000256" key="3">
    <source>
        <dbReference type="ARBA" id="ARBA00022723"/>
    </source>
</evidence>
<keyword evidence="8" id="KW-1185">Reference proteome</keyword>
<dbReference type="OrthoDB" id="5296019at2"/>
<dbReference type="PROSITE" id="PS51257">
    <property type="entry name" value="PROKAR_LIPOPROTEIN"/>
    <property type="match status" value="1"/>
</dbReference>
<keyword evidence="2" id="KW-0813">Transport</keyword>
<protein>
    <submittedName>
        <fullName evidence="7">Putative ABC transporter substrate binding protein</fullName>
    </submittedName>
</protein>
<reference evidence="7 8" key="1">
    <citation type="submission" date="2011-11" db="EMBL/GenBank/DDBJ databases">
        <title>Whole genome shotgun sequence of Gordonia araii NBRC 100433.</title>
        <authorList>
            <person name="Yoshida Y."/>
            <person name="Hosoyama A."/>
            <person name="Tsuchikane K."/>
            <person name="Katsumata H."/>
            <person name="Yamazaki S."/>
            <person name="Fujita N."/>
        </authorList>
    </citation>
    <scope>NUCLEOTIDE SEQUENCE [LARGE SCALE GENOMIC DNA]</scope>
    <source>
        <strain evidence="7 8">NBRC 100433</strain>
    </source>
</reference>
<organism evidence="7 8">
    <name type="scientific">Gordonia araii NBRC 100433</name>
    <dbReference type="NCBI Taxonomy" id="1073574"/>
    <lineage>
        <taxon>Bacteria</taxon>
        <taxon>Bacillati</taxon>
        <taxon>Actinomycetota</taxon>
        <taxon>Actinomycetes</taxon>
        <taxon>Mycobacteriales</taxon>
        <taxon>Gordoniaceae</taxon>
        <taxon>Gordonia</taxon>
    </lineage>
</organism>
<dbReference type="Proteomes" id="UP000035088">
    <property type="component" value="Unassembled WGS sequence"/>
</dbReference>
<comment type="subcellular location">
    <subcellularLocation>
        <location evidence="1">Cell envelope</location>
    </subcellularLocation>
</comment>
<keyword evidence="4 6" id="KW-0732">Signal</keyword>
<dbReference type="GO" id="GO:0030001">
    <property type="term" value="P:metal ion transport"/>
    <property type="evidence" value="ECO:0007669"/>
    <property type="project" value="InterPro"/>
</dbReference>
<dbReference type="PANTHER" id="PTHR42953">
    <property type="entry name" value="HIGH-AFFINITY ZINC UPTAKE SYSTEM PROTEIN ZNUA-RELATED"/>
    <property type="match status" value="1"/>
</dbReference>
<dbReference type="Gene3D" id="3.40.50.1980">
    <property type="entry name" value="Nitrogenase molybdenum iron protein domain"/>
    <property type="match status" value="2"/>
</dbReference>
<dbReference type="AlphaFoldDB" id="G7H1G6"/>
<dbReference type="RefSeq" id="WP_007321766.1">
    <property type="nucleotide sequence ID" value="NZ_BAEE01000045.1"/>
</dbReference>
<evidence type="ECO:0000256" key="4">
    <source>
        <dbReference type="ARBA" id="ARBA00022729"/>
    </source>
</evidence>
<dbReference type="GO" id="GO:0030313">
    <property type="term" value="C:cell envelope"/>
    <property type="evidence" value="ECO:0007669"/>
    <property type="project" value="UniProtKB-SubCell"/>
</dbReference>